<evidence type="ECO:0000313" key="2">
    <source>
        <dbReference type="EMBL" id="CAG8501635.1"/>
    </source>
</evidence>
<keyword evidence="3" id="KW-1185">Reference proteome</keyword>
<feature type="region of interest" description="Disordered" evidence="1">
    <location>
        <begin position="25"/>
        <end position="49"/>
    </location>
</feature>
<organism evidence="2 3">
    <name type="scientific">Funneliformis caledonium</name>
    <dbReference type="NCBI Taxonomy" id="1117310"/>
    <lineage>
        <taxon>Eukaryota</taxon>
        <taxon>Fungi</taxon>
        <taxon>Fungi incertae sedis</taxon>
        <taxon>Mucoromycota</taxon>
        <taxon>Glomeromycotina</taxon>
        <taxon>Glomeromycetes</taxon>
        <taxon>Glomerales</taxon>
        <taxon>Glomeraceae</taxon>
        <taxon>Funneliformis</taxon>
    </lineage>
</organism>
<proteinExistence type="predicted"/>
<gene>
    <name evidence="2" type="ORF">FCALED_LOCUS3736</name>
</gene>
<feature type="non-terminal residue" evidence="2">
    <location>
        <position position="49"/>
    </location>
</feature>
<accession>A0A9N8ZNP4</accession>
<sequence length="49" mass="5264">SGNTCLPSIKSIASANKYFSLLNGSSSSEVRSRLHPDPSPPHTNYTEKS</sequence>
<comment type="caution">
    <text evidence="2">The sequence shown here is derived from an EMBL/GenBank/DDBJ whole genome shotgun (WGS) entry which is preliminary data.</text>
</comment>
<dbReference type="AlphaFoldDB" id="A0A9N8ZNP4"/>
<name>A0A9N8ZNP4_9GLOM</name>
<dbReference type="Proteomes" id="UP000789570">
    <property type="component" value="Unassembled WGS sequence"/>
</dbReference>
<evidence type="ECO:0000313" key="3">
    <source>
        <dbReference type="Proteomes" id="UP000789570"/>
    </source>
</evidence>
<reference evidence="2" key="1">
    <citation type="submission" date="2021-06" db="EMBL/GenBank/DDBJ databases">
        <authorList>
            <person name="Kallberg Y."/>
            <person name="Tangrot J."/>
            <person name="Rosling A."/>
        </authorList>
    </citation>
    <scope>NUCLEOTIDE SEQUENCE</scope>
    <source>
        <strain evidence="2">UK204</strain>
    </source>
</reference>
<dbReference type="EMBL" id="CAJVPQ010000673">
    <property type="protein sequence ID" value="CAG8501635.1"/>
    <property type="molecule type" value="Genomic_DNA"/>
</dbReference>
<protein>
    <submittedName>
        <fullName evidence="2">14976_t:CDS:1</fullName>
    </submittedName>
</protein>
<evidence type="ECO:0000256" key="1">
    <source>
        <dbReference type="SAM" id="MobiDB-lite"/>
    </source>
</evidence>